<dbReference type="Proteomes" id="UP000094598">
    <property type="component" value="Chromosome"/>
</dbReference>
<evidence type="ECO:0000313" key="1">
    <source>
        <dbReference type="EMBL" id="AOQ24729.1"/>
    </source>
</evidence>
<evidence type="ECO:0000313" key="4">
    <source>
        <dbReference type="Proteomes" id="UP000322283"/>
    </source>
</evidence>
<evidence type="ECO:0000313" key="3">
    <source>
        <dbReference type="Proteomes" id="UP000094598"/>
    </source>
</evidence>
<reference evidence="2 4" key="2">
    <citation type="submission" date="2019-05" db="EMBL/GenBank/DDBJ databases">
        <title>Genome sequence of Moorella thermoacetica ATCC 33924.</title>
        <authorList>
            <person name="Poehlein A."/>
            <person name="Bengelsdorf F.R."/>
            <person name="Duerre P."/>
            <person name="Daniel R."/>
        </authorList>
    </citation>
    <scope>NUCLEOTIDE SEQUENCE [LARGE SCALE GENOMIC DNA]</scope>
    <source>
        <strain evidence="2 4">ATCC 33924</strain>
    </source>
</reference>
<protein>
    <submittedName>
        <fullName evidence="1">Uncharacterized protein</fullName>
    </submittedName>
</protein>
<proteinExistence type="predicted"/>
<dbReference type="RefSeq" id="WP_069590546.1">
    <property type="nucleotide sequence ID" value="NZ_CP017019.1"/>
</dbReference>
<dbReference type="Proteomes" id="UP000322283">
    <property type="component" value="Unassembled WGS sequence"/>
</dbReference>
<accession>A0AAC9HIZ3</accession>
<keyword evidence="4" id="KW-1185">Reference proteome</keyword>
<organism evidence="1 3">
    <name type="scientific">Neomoorella thermoacetica</name>
    <name type="common">Clostridium thermoaceticum</name>
    <dbReference type="NCBI Taxonomy" id="1525"/>
    <lineage>
        <taxon>Bacteria</taxon>
        <taxon>Bacillati</taxon>
        <taxon>Bacillota</taxon>
        <taxon>Clostridia</taxon>
        <taxon>Neomoorellales</taxon>
        <taxon>Neomoorellaceae</taxon>
        <taxon>Neomoorella</taxon>
    </lineage>
</organism>
<dbReference type="AlphaFoldDB" id="A0AAC9HIZ3"/>
<sequence length="454" mass="49333">MPRTKVTDRDIRLDIQKEFPVVSEALFQYFLDIIKGNFIPSGGVPTINTDGARVDIAAGVGYVLGQRVSFGAVTLGPFPSSTTQNIYLDTDGIKTTILDVPPGRSIIATVVVDALGKIQTLIDKRGTSFYKLPLDGIPREHLATSVTGSLDAADSINMELQSARAGYVDLSARLAALESMLGNSFHETYIAQAGQRVFNLTNSYVAGSRKLKVFINSILAHEGPDSDYIETDNHTVTFNYDLVEGDVVDFWMPQGGAVIASTVASGAYLYEEYIATAGQTVFKLAGIYPVGNHSLQVFLNGLLQRPGQDNDYLEVDNRTVQFNRPLEAGSVVTFLVPGKNNVSLQETEMVLVDKTLSTQEISGTVNFDINLDYPKVLLKTIRITSSAPAEYSFQIMNKAVGGVADYTSPIVSGEFYSMIDLPYVDEDNATNLHLKITTSAPASFIVKIRGLKLV</sequence>
<evidence type="ECO:0000313" key="2">
    <source>
        <dbReference type="EMBL" id="TYL15733.1"/>
    </source>
</evidence>
<dbReference type="EMBL" id="VCDX01000001">
    <property type="protein sequence ID" value="TYL15733.1"/>
    <property type="molecule type" value="Genomic_DNA"/>
</dbReference>
<dbReference type="EMBL" id="CP017019">
    <property type="protein sequence ID" value="AOQ24729.1"/>
    <property type="molecule type" value="Genomic_DNA"/>
</dbReference>
<gene>
    <name evidence="1" type="ORF">Maut_02301</name>
    <name evidence="2" type="ORF">MTAT_04720</name>
</gene>
<reference evidence="1 3" key="1">
    <citation type="submission" date="2016-08" db="EMBL/GenBank/DDBJ databases">
        <title>Moorella thermoacetica DSM 103132.</title>
        <authorList>
            <person name="Jendresen C.B."/>
            <person name="Redl S.M."/>
            <person name="Jensen T.O."/>
            <person name="Nielsen A.T."/>
        </authorList>
    </citation>
    <scope>NUCLEOTIDE SEQUENCE [LARGE SCALE GENOMIC DNA]</scope>
    <source>
        <strain evidence="1 3">DSM 103132</strain>
    </source>
</reference>
<name>A0AAC9HIZ3_NEOTH</name>